<protein>
    <submittedName>
        <fullName evidence="2">Membrane protein YqaA with SNARE-associated domain</fullName>
    </submittedName>
</protein>
<dbReference type="Proteomes" id="UP001240250">
    <property type="component" value="Unassembled WGS sequence"/>
</dbReference>
<keyword evidence="3" id="KW-1185">Reference proteome</keyword>
<dbReference type="EMBL" id="JAUSVM010000001">
    <property type="protein sequence ID" value="MDQ0425428.1"/>
    <property type="molecule type" value="Genomic_DNA"/>
</dbReference>
<keyword evidence="1" id="KW-0812">Transmembrane</keyword>
<comment type="caution">
    <text evidence="2">The sequence shown here is derived from an EMBL/GenBank/DDBJ whole genome shotgun (WGS) entry which is preliminary data.</text>
</comment>
<evidence type="ECO:0000313" key="3">
    <source>
        <dbReference type="Proteomes" id="UP001240250"/>
    </source>
</evidence>
<gene>
    <name evidence="2" type="ORF">JO380_001809</name>
</gene>
<keyword evidence="1" id="KW-0472">Membrane</keyword>
<dbReference type="RefSeq" id="WP_070319907.1">
    <property type="nucleotide sequence ID" value="NZ_CP194061.1"/>
</dbReference>
<name>A0ABU0GJC0_9CELL</name>
<reference evidence="2 3" key="1">
    <citation type="submission" date="2023-07" db="EMBL/GenBank/DDBJ databases">
        <title>Sequencing the genomes of 1000 actinobacteria strains.</title>
        <authorList>
            <person name="Klenk H.-P."/>
        </authorList>
    </citation>
    <scope>NUCLEOTIDE SEQUENCE [LARGE SCALE GENOMIC DNA]</scope>
    <source>
        <strain evidence="2 3">DSM 14785</strain>
    </source>
</reference>
<proteinExistence type="predicted"/>
<sequence length="184" mass="17931">MTGLVVGLVVTGLLMSLVGSFAPVFAAEAYVVGVALAQPPPVALAVAGAVVVGQTLGKAAVLASVRAAPRWAPVRAVRVAVARGAQGQAGGADAWWSGLAARTAAWVGPVQRWTARAMGRPAAPLVVVLSGAVGLPPLLAVTVCAGSSRMRGGAFVAACAAGRSVRMGALAVAPGLLAGGALLL</sequence>
<evidence type="ECO:0000256" key="1">
    <source>
        <dbReference type="SAM" id="Phobius"/>
    </source>
</evidence>
<feature type="transmembrane region" description="Helical" evidence="1">
    <location>
        <begin position="122"/>
        <end position="141"/>
    </location>
</feature>
<organism evidence="2 3">
    <name type="scientific">Cellulomonas iranensis</name>
    <dbReference type="NCBI Taxonomy" id="76862"/>
    <lineage>
        <taxon>Bacteria</taxon>
        <taxon>Bacillati</taxon>
        <taxon>Actinomycetota</taxon>
        <taxon>Actinomycetes</taxon>
        <taxon>Micrococcales</taxon>
        <taxon>Cellulomonadaceae</taxon>
        <taxon>Cellulomonas</taxon>
    </lineage>
</organism>
<keyword evidence="1" id="KW-1133">Transmembrane helix</keyword>
<evidence type="ECO:0000313" key="2">
    <source>
        <dbReference type="EMBL" id="MDQ0425428.1"/>
    </source>
</evidence>
<feature type="transmembrane region" description="Helical" evidence="1">
    <location>
        <begin position="42"/>
        <end position="65"/>
    </location>
</feature>
<accession>A0ABU0GJC0</accession>